<reference evidence="3" key="1">
    <citation type="submission" date="2020-05" db="EMBL/GenBank/DDBJ databases">
        <authorList>
            <person name="Chiriac C."/>
            <person name="Salcher M."/>
            <person name="Ghai R."/>
            <person name="Kavagutti S V."/>
        </authorList>
    </citation>
    <scope>NUCLEOTIDE SEQUENCE</scope>
</reference>
<dbReference type="SUPFAM" id="SSF50998">
    <property type="entry name" value="Quinoprotein alcohol dehydrogenase-like"/>
    <property type="match status" value="1"/>
</dbReference>
<protein>
    <submittedName>
        <fullName evidence="3">Unannotated protein</fullName>
    </submittedName>
</protein>
<keyword evidence="2" id="KW-0472">Membrane</keyword>
<evidence type="ECO:0000313" key="3">
    <source>
        <dbReference type="EMBL" id="CAB4565617.1"/>
    </source>
</evidence>
<evidence type="ECO:0000256" key="1">
    <source>
        <dbReference type="SAM" id="MobiDB-lite"/>
    </source>
</evidence>
<evidence type="ECO:0000256" key="2">
    <source>
        <dbReference type="SAM" id="Phobius"/>
    </source>
</evidence>
<dbReference type="AlphaFoldDB" id="A0A6J6DNJ1"/>
<feature type="transmembrane region" description="Helical" evidence="2">
    <location>
        <begin position="34"/>
        <end position="55"/>
    </location>
</feature>
<sequence>MFDDLHDPVPPSAGTDTLAAVTARARRIRRRRSALTGAGAAGVIALVVGAIVALGGPADRIVPAVDTLAPTTMEPVPTSAPSPDTTQPPIGTTTPSTEVSAGDPCLDLPAPPPWLVDGTSPGEATIVEAEDGSISARWGVEGSATHVTQVRTEPSADWFLIVEGTEQFVTSGKARAAVVPIGDGAIGMIRIAVSDESCDREYLVGPGVELDDAIAFAQDWVDASAAWDSLTLSDGTSEICATVASVGNSPCVLRDPGASPVAITASILSGTSLTLLMAVGPEGTVFAEPSSLARSQPVAGSSNVLLLDVIRDSVCGGVRLPDGSVLPGGFACGIGPDPGPTGTAWSDVLAVDASGDVVVFDGEGRPQAVYDGTDPDDPLPAEGEVTAVDGVTVAPDGSGLLVGLCCEPVPGNVLKVDPSSGTVENVAFGRLPAATRYGNVVWATLGDPATGDPVPVVVVGEAAGTVATTLQSFPIDSRIVDLAVVPDQADTRAVGDIVVVLLATPDGVELRRFFAAGGDMMLTARISDVPGTEDAGVSLAGWGGGTIAVLDRATDTVRAFDVETFAPLPDLDRTGVDWISAWFTPGSTRVVTGDRRLVVDDVEVPGEYVWVR</sequence>
<name>A0A6J6DNJ1_9ZZZZ</name>
<dbReference type="InterPro" id="IPR011047">
    <property type="entry name" value="Quinoprotein_ADH-like_sf"/>
</dbReference>
<keyword evidence="2" id="KW-1133">Transmembrane helix</keyword>
<proteinExistence type="predicted"/>
<feature type="region of interest" description="Disordered" evidence="1">
    <location>
        <begin position="72"/>
        <end position="101"/>
    </location>
</feature>
<accession>A0A6J6DNJ1</accession>
<keyword evidence="2" id="KW-0812">Transmembrane</keyword>
<organism evidence="3">
    <name type="scientific">freshwater metagenome</name>
    <dbReference type="NCBI Taxonomy" id="449393"/>
    <lineage>
        <taxon>unclassified sequences</taxon>
        <taxon>metagenomes</taxon>
        <taxon>ecological metagenomes</taxon>
    </lineage>
</organism>
<dbReference type="EMBL" id="CAEZSR010000075">
    <property type="protein sequence ID" value="CAB4565617.1"/>
    <property type="molecule type" value="Genomic_DNA"/>
</dbReference>
<feature type="compositionally biased region" description="Polar residues" evidence="1">
    <location>
        <begin position="79"/>
        <end position="99"/>
    </location>
</feature>
<gene>
    <name evidence="3" type="ORF">UFOPK1493_02069</name>
</gene>